<feature type="domain" description="Helix-turn-helix" evidence="1">
    <location>
        <begin position="10"/>
        <end position="57"/>
    </location>
</feature>
<dbReference type="RefSeq" id="WP_109431571.1">
    <property type="nucleotide sequence ID" value="NZ_MPDK01000031.1"/>
</dbReference>
<dbReference type="EMBL" id="MPDK01000031">
    <property type="protein sequence ID" value="PWI56671.1"/>
    <property type="molecule type" value="Genomic_DNA"/>
</dbReference>
<dbReference type="Pfam" id="PF12728">
    <property type="entry name" value="HTH_17"/>
    <property type="match status" value="1"/>
</dbReference>
<gene>
    <name evidence="2" type="ORF">BM613_12645</name>
</gene>
<evidence type="ECO:0000259" key="1">
    <source>
        <dbReference type="Pfam" id="PF12728"/>
    </source>
</evidence>
<protein>
    <recommendedName>
        <fullName evidence="1">Helix-turn-helix domain-containing protein</fullName>
    </recommendedName>
</protein>
<comment type="caution">
    <text evidence="2">The sequence shown here is derived from an EMBL/GenBank/DDBJ whole genome shotgun (WGS) entry which is preliminary data.</text>
</comment>
<dbReference type="OrthoDB" id="122388at2"/>
<proteinExistence type="predicted"/>
<name>A0A2U3D5U1_SULT2</name>
<evidence type="ECO:0000313" key="3">
    <source>
        <dbReference type="Proteomes" id="UP000245380"/>
    </source>
</evidence>
<evidence type="ECO:0000313" key="2">
    <source>
        <dbReference type="EMBL" id="PWI56671.1"/>
    </source>
</evidence>
<organism evidence="2 3">
    <name type="scientific">Sulfoacidibacillus thermotolerans</name>
    <name type="common">Acidibacillus sulfuroxidans</name>
    <dbReference type="NCBI Taxonomy" id="1765684"/>
    <lineage>
        <taxon>Bacteria</taxon>
        <taxon>Bacillati</taxon>
        <taxon>Bacillota</taxon>
        <taxon>Bacilli</taxon>
        <taxon>Bacillales</taxon>
        <taxon>Alicyclobacillaceae</taxon>
        <taxon>Sulfoacidibacillus</taxon>
    </lineage>
</organism>
<keyword evidence="3" id="KW-1185">Reference proteome</keyword>
<sequence length="63" mass="7447">MEKKDFPLSLTVKDVAKILGVCMPKAYDITRRIDFPVIRDGRKLMIPRDRFFQWMDESANQSK</sequence>
<accession>A0A2U3D5U1</accession>
<dbReference type="AlphaFoldDB" id="A0A2U3D5U1"/>
<reference evidence="2 3" key="1">
    <citation type="submission" date="2016-11" db="EMBL/GenBank/DDBJ databases">
        <title>Comparative genomics of Acidibacillus ferroxidans species.</title>
        <authorList>
            <person name="Oliveira G."/>
            <person name="Nunes G."/>
            <person name="Oliveira R."/>
            <person name="Araujo F."/>
            <person name="Salim A."/>
            <person name="Scholte L."/>
            <person name="Morais D."/>
            <person name="Nancucheo I."/>
            <person name="Johnson D.B."/>
            <person name="Grail B."/>
            <person name="Bittencourt J."/>
            <person name="Valadares R."/>
        </authorList>
    </citation>
    <scope>NUCLEOTIDE SEQUENCE [LARGE SCALE GENOMIC DNA]</scope>
    <source>
        <strain evidence="2 3">Y002</strain>
    </source>
</reference>
<dbReference type="InterPro" id="IPR041657">
    <property type="entry name" value="HTH_17"/>
</dbReference>
<dbReference type="Proteomes" id="UP000245380">
    <property type="component" value="Unassembled WGS sequence"/>
</dbReference>